<accession>A0A0F9SIU0</accession>
<name>A0A0F9SIU0_9ZZZZ</name>
<proteinExistence type="predicted"/>
<gene>
    <name evidence="2" type="ORF">LCGC14_0465330</name>
</gene>
<feature type="coiled-coil region" evidence="1">
    <location>
        <begin position="12"/>
        <end position="50"/>
    </location>
</feature>
<keyword evidence="1" id="KW-0175">Coiled coil</keyword>
<organism evidence="2">
    <name type="scientific">marine sediment metagenome</name>
    <dbReference type="NCBI Taxonomy" id="412755"/>
    <lineage>
        <taxon>unclassified sequences</taxon>
        <taxon>metagenomes</taxon>
        <taxon>ecological metagenomes</taxon>
    </lineage>
</organism>
<reference evidence="2" key="1">
    <citation type="journal article" date="2015" name="Nature">
        <title>Complex archaea that bridge the gap between prokaryotes and eukaryotes.</title>
        <authorList>
            <person name="Spang A."/>
            <person name="Saw J.H."/>
            <person name="Jorgensen S.L."/>
            <person name="Zaremba-Niedzwiedzka K."/>
            <person name="Martijn J."/>
            <person name="Lind A.E."/>
            <person name="van Eijk R."/>
            <person name="Schleper C."/>
            <person name="Guy L."/>
            <person name="Ettema T.J."/>
        </authorList>
    </citation>
    <scope>NUCLEOTIDE SEQUENCE</scope>
</reference>
<feature type="non-terminal residue" evidence="2">
    <location>
        <position position="1"/>
    </location>
</feature>
<sequence length="112" mass="13531">LMYLKMVKRLTGKEERKLLRKVREKLEKERKKIEEEKKKKSEKVRKRREDVFKTFFKKALASKKMTKFTLPKFGAEEQKVLMKRRETTAKKILASRFTSPIQKQMARRLLGT</sequence>
<dbReference type="AlphaFoldDB" id="A0A0F9SIU0"/>
<evidence type="ECO:0000313" key="2">
    <source>
        <dbReference type="EMBL" id="KKN66979.1"/>
    </source>
</evidence>
<comment type="caution">
    <text evidence="2">The sequence shown here is derived from an EMBL/GenBank/DDBJ whole genome shotgun (WGS) entry which is preliminary data.</text>
</comment>
<protein>
    <submittedName>
        <fullName evidence="2">Uncharacterized protein</fullName>
    </submittedName>
</protein>
<dbReference type="EMBL" id="LAZR01000485">
    <property type="protein sequence ID" value="KKN66979.1"/>
    <property type="molecule type" value="Genomic_DNA"/>
</dbReference>
<evidence type="ECO:0000256" key="1">
    <source>
        <dbReference type="SAM" id="Coils"/>
    </source>
</evidence>